<accession>A0A964TD97</accession>
<protein>
    <submittedName>
        <fullName evidence="3">Amino acid racemase</fullName>
        <ecNumber evidence="3">5.1.1.-</ecNumber>
    </submittedName>
</protein>
<dbReference type="InterPro" id="IPR015942">
    <property type="entry name" value="Asp/Glu/hydantoin_racemase"/>
</dbReference>
<dbReference type="EC" id="5.1.1.-" evidence="3"/>
<dbReference type="RefSeq" id="WP_166523275.1">
    <property type="nucleotide sequence ID" value="NZ_JAAABI010000002.1"/>
</dbReference>
<proteinExistence type="inferred from homology"/>
<dbReference type="EMBL" id="JAAABI010000002">
    <property type="protein sequence ID" value="NAY91878.1"/>
    <property type="molecule type" value="Genomic_DNA"/>
</dbReference>
<name>A0A964TD97_9FLAO</name>
<dbReference type="InterPro" id="IPR001920">
    <property type="entry name" value="Asp/Glu_race"/>
</dbReference>
<dbReference type="GO" id="GO:0047661">
    <property type="term" value="F:amino-acid racemase activity"/>
    <property type="evidence" value="ECO:0007669"/>
    <property type="project" value="InterPro"/>
</dbReference>
<sequence length="230" mass="25117">MKTIGMIGGMSWESSKIYYQHINEMVRERLGGSHSAASILSSVDFEEIERHSFSDNWEVIGTIMAEHAKKLEAAGAAVIILCTNTIHLVSDAITQATSIPFLHIAQVTGAAIQERGLKKIALLGTKFTMENDFYTKKLEDDFGLEVLIPDAGDREILQSIIYDELVKGTFTEKSKNICLGIIEKMKGLGAEGAILGCTELPILIPDSEASIPTFDTTKIHAKKAVDFALS</sequence>
<evidence type="ECO:0000256" key="1">
    <source>
        <dbReference type="ARBA" id="ARBA00007847"/>
    </source>
</evidence>
<dbReference type="Proteomes" id="UP000667650">
    <property type="component" value="Unassembled WGS sequence"/>
</dbReference>
<evidence type="ECO:0000313" key="4">
    <source>
        <dbReference type="Proteomes" id="UP000667650"/>
    </source>
</evidence>
<dbReference type="InterPro" id="IPR004380">
    <property type="entry name" value="Asp_race"/>
</dbReference>
<keyword evidence="2 3" id="KW-0413">Isomerase</keyword>
<evidence type="ECO:0000256" key="2">
    <source>
        <dbReference type="ARBA" id="ARBA00023235"/>
    </source>
</evidence>
<evidence type="ECO:0000313" key="3">
    <source>
        <dbReference type="EMBL" id="NAY91878.1"/>
    </source>
</evidence>
<comment type="similarity">
    <text evidence="1">Belongs to the aspartate/glutamate racemases family.</text>
</comment>
<reference evidence="3" key="1">
    <citation type="submission" date="2020-01" db="EMBL/GenBank/DDBJ databases">
        <title>Muricauda ochracea sp. nov., isolated from a tidal flat of Garorim bay in Korea.</title>
        <authorList>
            <person name="Kim D."/>
            <person name="Yoo Y."/>
            <person name="Kim J.-J."/>
        </authorList>
    </citation>
    <scope>NUCLEOTIDE SEQUENCE</scope>
    <source>
        <strain evidence="3">JGD-17</strain>
    </source>
</reference>
<dbReference type="PANTHER" id="PTHR21198:SF7">
    <property type="entry name" value="ASPARTATE-GLUTAMATE RACEMASE FAMILY"/>
    <property type="match status" value="1"/>
</dbReference>
<dbReference type="Gene3D" id="3.40.50.1860">
    <property type="match status" value="2"/>
</dbReference>
<dbReference type="PANTHER" id="PTHR21198">
    <property type="entry name" value="GLUTAMATE RACEMASE"/>
    <property type="match status" value="1"/>
</dbReference>
<dbReference type="NCBIfam" id="TIGR00035">
    <property type="entry name" value="asp_race"/>
    <property type="match status" value="1"/>
</dbReference>
<organism evidence="3 4">
    <name type="scientific">Flagellimonas ochracea</name>
    <dbReference type="NCBI Taxonomy" id="2696472"/>
    <lineage>
        <taxon>Bacteria</taxon>
        <taxon>Pseudomonadati</taxon>
        <taxon>Bacteroidota</taxon>
        <taxon>Flavobacteriia</taxon>
        <taxon>Flavobacteriales</taxon>
        <taxon>Flavobacteriaceae</taxon>
        <taxon>Flagellimonas</taxon>
    </lineage>
</organism>
<dbReference type="AlphaFoldDB" id="A0A964TD97"/>
<dbReference type="SUPFAM" id="SSF53681">
    <property type="entry name" value="Aspartate/glutamate racemase"/>
    <property type="match status" value="2"/>
</dbReference>
<gene>
    <name evidence="3" type="ORF">GTQ34_08110</name>
</gene>
<keyword evidence="4" id="KW-1185">Reference proteome</keyword>
<comment type="caution">
    <text evidence="3">The sequence shown here is derived from an EMBL/GenBank/DDBJ whole genome shotgun (WGS) entry which is preliminary data.</text>
</comment>
<dbReference type="Pfam" id="PF01177">
    <property type="entry name" value="Asp_Glu_race"/>
    <property type="match status" value="1"/>
</dbReference>